<dbReference type="PROSITE" id="PS50929">
    <property type="entry name" value="ABC_TM1F"/>
    <property type="match status" value="1"/>
</dbReference>
<dbReference type="Proteomes" id="UP000259610">
    <property type="component" value="Unassembled WGS sequence"/>
</dbReference>
<dbReference type="GO" id="GO:0005524">
    <property type="term" value="F:ATP binding"/>
    <property type="evidence" value="ECO:0007669"/>
    <property type="project" value="UniProtKB-KW"/>
</dbReference>
<dbReference type="InterPro" id="IPR011527">
    <property type="entry name" value="ABC1_TM_dom"/>
</dbReference>
<feature type="transmembrane region" description="Helical" evidence="7">
    <location>
        <begin position="146"/>
        <end position="166"/>
    </location>
</feature>
<dbReference type="PANTHER" id="PTHR24221">
    <property type="entry name" value="ATP-BINDING CASSETTE SUB-FAMILY B"/>
    <property type="match status" value="1"/>
</dbReference>
<keyword evidence="3" id="KW-0547">Nucleotide-binding</keyword>
<feature type="domain" description="ABC transmembrane type-1" evidence="9">
    <location>
        <begin position="30"/>
        <end position="311"/>
    </location>
</feature>
<dbReference type="SUPFAM" id="SSF52540">
    <property type="entry name" value="P-loop containing nucleoside triphosphate hydrolases"/>
    <property type="match status" value="1"/>
</dbReference>
<dbReference type="Gene3D" id="1.20.1560.10">
    <property type="entry name" value="ABC transporter type 1, transmembrane domain"/>
    <property type="match status" value="1"/>
</dbReference>
<dbReference type="Gene3D" id="3.40.50.300">
    <property type="entry name" value="P-loop containing nucleotide triphosphate hydrolases"/>
    <property type="match status" value="1"/>
</dbReference>
<dbReference type="PANTHER" id="PTHR24221:SF653">
    <property type="entry name" value="TRANSPORT ATP-BINDING PROTEIN CYDC"/>
    <property type="match status" value="1"/>
</dbReference>
<keyword evidence="5 7" id="KW-1133">Transmembrane helix</keyword>
<dbReference type="InterPro" id="IPR003439">
    <property type="entry name" value="ABC_transporter-like_ATP-bd"/>
</dbReference>
<protein>
    <recommendedName>
        <fullName evidence="12">Thiol reductant ABC exporter subunit CydC</fullName>
    </recommendedName>
</protein>
<evidence type="ECO:0000259" key="9">
    <source>
        <dbReference type="PROSITE" id="PS50929"/>
    </source>
</evidence>
<dbReference type="AlphaFoldDB" id="A0A3B9GW39"/>
<dbReference type="SUPFAM" id="SSF90123">
    <property type="entry name" value="ABC transporter transmembrane region"/>
    <property type="match status" value="1"/>
</dbReference>
<dbReference type="GO" id="GO:0140359">
    <property type="term" value="F:ABC-type transporter activity"/>
    <property type="evidence" value="ECO:0007669"/>
    <property type="project" value="InterPro"/>
</dbReference>
<evidence type="ECO:0000256" key="3">
    <source>
        <dbReference type="ARBA" id="ARBA00022741"/>
    </source>
</evidence>
<dbReference type="Pfam" id="PF00005">
    <property type="entry name" value="ABC_tran"/>
    <property type="match status" value="1"/>
</dbReference>
<feature type="transmembrane region" description="Helical" evidence="7">
    <location>
        <begin position="26"/>
        <end position="45"/>
    </location>
</feature>
<dbReference type="PROSITE" id="PS00211">
    <property type="entry name" value="ABC_TRANSPORTER_1"/>
    <property type="match status" value="1"/>
</dbReference>
<dbReference type="InterPro" id="IPR039421">
    <property type="entry name" value="Type_1_exporter"/>
</dbReference>
<evidence type="ECO:0000256" key="2">
    <source>
        <dbReference type="ARBA" id="ARBA00022692"/>
    </source>
</evidence>
<dbReference type="PROSITE" id="PS50893">
    <property type="entry name" value="ABC_TRANSPORTER_2"/>
    <property type="match status" value="1"/>
</dbReference>
<dbReference type="EMBL" id="DMAN01000119">
    <property type="protein sequence ID" value="HAE26588.1"/>
    <property type="molecule type" value="Genomic_DNA"/>
</dbReference>
<evidence type="ECO:0008006" key="12">
    <source>
        <dbReference type="Google" id="ProtNLM"/>
    </source>
</evidence>
<evidence type="ECO:0000256" key="5">
    <source>
        <dbReference type="ARBA" id="ARBA00022989"/>
    </source>
</evidence>
<dbReference type="InterPro" id="IPR036640">
    <property type="entry name" value="ABC1_TM_sf"/>
</dbReference>
<feature type="transmembrane region" description="Helical" evidence="7">
    <location>
        <begin position="172"/>
        <end position="191"/>
    </location>
</feature>
<evidence type="ECO:0000259" key="8">
    <source>
        <dbReference type="PROSITE" id="PS50893"/>
    </source>
</evidence>
<feature type="transmembrane region" description="Helical" evidence="7">
    <location>
        <begin position="51"/>
        <end position="68"/>
    </location>
</feature>
<accession>A0A3B9GW39</accession>
<gene>
    <name evidence="10" type="ORF">DCG58_05465</name>
</gene>
<evidence type="ECO:0000256" key="6">
    <source>
        <dbReference type="ARBA" id="ARBA00023136"/>
    </source>
</evidence>
<dbReference type="GO" id="GO:0016887">
    <property type="term" value="F:ATP hydrolysis activity"/>
    <property type="evidence" value="ECO:0007669"/>
    <property type="project" value="InterPro"/>
</dbReference>
<feature type="domain" description="ABC transporter" evidence="8">
    <location>
        <begin position="346"/>
        <end position="560"/>
    </location>
</feature>
<dbReference type="GO" id="GO:0005886">
    <property type="term" value="C:plasma membrane"/>
    <property type="evidence" value="ECO:0007669"/>
    <property type="project" value="UniProtKB-SubCell"/>
</dbReference>
<evidence type="ECO:0000313" key="10">
    <source>
        <dbReference type="EMBL" id="HAE26588.1"/>
    </source>
</evidence>
<dbReference type="GO" id="GO:0034040">
    <property type="term" value="F:ATPase-coupled lipid transmembrane transporter activity"/>
    <property type="evidence" value="ECO:0007669"/>
    <property type="project" value="TreeGrafter"/>
</dbReference>
<comment type="caution">
    <text evidence="10">The sequence shown here is derived from an EMBL/GenBank/DDBJ whole genome shotgun (WGS) entry which is preliminary data.</text>
</comment>
<organism evidence="10 11">
    <name type="scientific">Hyphomonas adhaerens</name>
    <dbReference type="NCBI Taxonomy" id="81029"/>
    <lineage>
        <taxon>Bacteria</taxon>
        <taxon>Pseudomonadati</taxon>
        <taxon>Pseudomonadota</taxon>
        <taxon>Alphaproteobacteria</taxon>
        <taxon>Hyphomonadales</taxon>
        <taxon>Hyphomonadaceae</taxon>
        <taxon>Hyphomonas</taxon>
    </lineage>
</organism>
<dbReference type="SMART" id="SM00382">
    <property type="entry name" value="AAA"/>
    <property type="match status" value="1"/>
</dbReference>
<dbReference type="InterPro" id="IPR027417">
    <property type="entry name" value="P-loop_NTPase"/>
</dbReference>
<name>A0A3B9GW39_9PROT</name>
<proteinExistence type="predicted"/>
<keyword evidence="6 7" id="KW-0472">Membrane</keyword>
<reference evidence="10 11" key="1">
    <citation type="journal article" date="2018" name="Nat. Biotechnol.">
        <title>A standardized bacterial taxonomy based on genome phylogeny substantially revises the tree of life.</title>
        <authorList>
            <person name="Parks D.H."/>
            <person name="Chuvochina M."/>
            <person name="Waite D.W."/>
            <person name="Rinke C."/>
            <person name="Skarshewski A."/>
            <person name="Chaumeil P.A."/>
            <person name="Hugenholtz P."/>
        </authorList>
    </citation>
    <scope>NUCLEOTIDE SEQUENCE [LARGE SCALE GENOMIC DNA]</scope>
    <source>
        <strain evidence="10">UBA8733</strain>
    </source>
</reference>
<comment type="subcellular location">
    <subcellularLocation>
        <location evidence="1">Cell membrane</location>
        <topology evidence="1">Multi-pass membrane protein</topology>
    </subcellularLocation>
</comment>
<evidence type="ECO:0000313" key="11">
    <source>
        <dbReference type="Proteomes" id="UP000259610"/>
    </source>
</evidence>
<sequence>MAAAPTHAGGFGMLKLWRLLGRPGKIRFGLALLLSGLAGASSIVLLGLSGWFLTAAAIAGSAGAGYVFNHLYPSAGVRGAAFSRVLTRYGEQLVGHDATLSLSAVLRPQLFAASASTQRGFTSMPARDLSMLIDDVDAAEAGFLRVYSPAAAVIAGIAVALGFVFASDWISGLLALAAFLCTGWAFPAMAVQRSHRAADAHARQAELAREQTSRLVENAIELDILGAMSRETQVAQAALEEQVSDRDAIEAPYRNLGAFTATAGLALALLVLWRAAEAQSSIAMATGAALALMAAFESTGAMLKVFDARARSGVAAERLAARLQPAEASWDPPLESAASLDSLFPLSANGLMAQAAPNAPMIGPLSFTISPGTLLQLIGPSGSGKTTVAEALMRLHPVSPDMLTYNGVPAETIRIASVLAHVAISPQFPAFLPGTLADQMRLAAPEATEDEIWRVLRIACADAFVAARPEGLDIMFHEGDLPFSGGELRRIGLARALLAKPEILILDEPFAGLEADLARRLAVNLDTWASEAPRALIALAHKPLDVAFEKLSSSEVHIQS</sequence>
<dbReference type="InterPro" id="IPR003593">
    <property type="entry name" value="AAA+_ATPase"/>
</dbReference>
<feature type="transmembrane region" description="Helical" evidence="7">
    <location>
        <begin position="256"/>
        <end position="276"/>
    </location>
</feature>
<evidence type="ECO:0000256" key="4">
    <source>
        <dbReference type="ARBA" id="ARBA00022840"/>
    </source>
</evidence>
<dbReference type="InterPro" id="IPR017871">
    <property type="entry name" value="ABC_transporter-like_CS"/>
</dbReference>
<keyword evidence="2 7" id="KW-0812">Transmembrane</keyword>
<evidence type="ECO:0000256" key="7">
    <source>
        <dbReference type="SAM" id="Phobius"/>
    </source>
</evidence>
<keyword evidence="4" id="KW-0067">ATP-binding</keyword>
<evidence type="ECO:0000256" key="1">
    <source>
        <dbReference type="ARBA" id="ARBA00004651"/>
    </source>
</evidence>